<dbReference type="RefSeq" id="WP_338881714.1">
    <property type="nucleotide sequence ID" value="NZ_CP148753.1"/>
</dbReference>
<keyword evidence="2" id="KW-1185">Reference proteome</keyword>
<gene>
    <name evidence="1" type="ORF">WHX56_15210</name>
</gene>
<sequence length="348" mass="38685">MATKRQGTRTKVDLSKPVIKKTGEILIGSEAAAFELMERALRKEFEGSNVHLSLQNWPRLRVSLRGEGYDSTITADVAEALVDVQKRLNRAFALVVLNHASAVHLKEEQRDALKFKAKVEKGSSLITLDLSSAVQYIAQSMVGKMTGTELLIAALGVATIIAATSVTKQYLKDRAENKHVSEETKRTIAMSQEETKRQKILADALSPRAALRHVKQDFDEARDEILSSVGDADTLKINGIEVDRHSAKEMARRPRASSQEVQLNGTYFVSEASFKQEFSTRVWLRRKEDGKEFAAEFQDESLDQMQLDILRDAAFARTPVYLSINGAQLRGDVTKATIISVAQQPIIT</sequence>
<evidence type="ECO:0000313" key="2">
    <source>
        <dbReference type="Proteomes" id="UP001456224"/>
    </source>
</evidence>
<proteinExistence type="predicted"/>
<reference evidence="1 2" key="1">
    <citation type="submission" date="2024-03" db="EMBL/GenBank/DDBJ databases">
        <title>Reference genomes for the five species model microbial community.</title>
        <authorList>
            <person name="Padfield D."/>
        </authorList>
    </citation>
    <scope>NUCLEOTIDE SEQUENCE [LARGE SCALE GENOMIC DNA]</scope>
    <source>
        <strain evidence="1 2">AB1</strain>
    </source>
</reference>
<dbReference type="EMBL" id="CP148753">
    <property type="protein sequence ID" value="WXR76783.1"/>
    <property type="molecule type" value="Genomic_DNA"/>
</dbReference>
<dbReference type="Proteomes" id="UP001456224">
    <property type="component" value="Chromosome"/>
</dbReference>
<protein>
    <submittedName>
        <fullName evidence="1">Uncharacterized protein</fullName>
    </submittedName>
</protein>
<name>A0ABZ2S712_9BURK</name>
<accession>A0ABZ2S712</accession>
<evidence type="ECO:0000313" key="1">
    <source>
        <dbReference type="EMBL" id="WXR76783.1"/>
    </source>
</evidence>
<organism evidence="1 2">
    <name type="scientific">Achromobacter veterisilvae</name>
    <dbReference type="NCBI Taxonomy" id="2069367"/>
    <lineage>
        <taxon>Bacteria</taxon>
        <taxon>Pseudomonadati</taxon>
        <taxon>Pseudomonadota</taxon>
        <taxon>Betaproteobacteria</taxon>
        <taxon>Burkholderiales</taxon>
        <taxon>Alcaligenaceae</taxon>
        <taxon>Achromobacter</taxon>
    </lineage>
</organism>